<feature type="transmembrane region" description="Helical" evidence="2">
    <location>
        <begin position="86"/>
        <end position="104"/>
    </location>
</feature>
<reference evidence="3" key="1">
    <citation type="submission" date="2020-05" db="EMBL/GenBank/DDBJ databases">
        <authorList>
            <person name="Chiriac C."/>
            <person name="Salcher M."/>
            <person name="Ghai R."/>
            <person name="Kavagutti S V."/>
        </authorList>
    </citation>
    <scope>NUCLEOTIDE SEQUENCE</scope>
</reference>
<feature type="region of interest" description="Disordered" evidence="1">
    <location>
        <begin position="1"/>
        <end position="30"/>
    </location>
</feature>
<dbReference type="AlphaFoldDB" id="A0A6J6E2G6"/>
<organism evidence="3">
    <name type="scientific">freshwater metagenome</name>
    <dbReference type="NCBI Taxonomy" id="449393"/>
    <lineage>
        <taxon>unclassified sequences</taxon>
        <taxon>metagenomes</taxon>
        <taxon>ecological metagenomes</taxon>
    </lineage>
</organism>
<name>A0A6J6E2G6_9ZZZZ</name>
<sequence length="182" mass="20835">MTESLGKGRPTPKRKESQAARKERLKASVDRKAARKLMRTQQREAAVKMRQGLKNNDERYFPPRDQGPVRSFVRDTVDSRWSAGEIFLPFAILVLAASLVPVLAVQQLVYLIWLFMMVFLATDLIAMIIRVRRRVAAKFGKTPETRKVSWYAVSRSLQMRRMRLPAPKVRIGGKPIEKKGGN</sequence>
<keyword evidence="2" id="KW-0472">Membrane</keyword>
<keyword evidence="2" id="KW-0812">Transmembrane</keyword>
<evidence type="ECO:0000313" key="3">
    <source>
        <dbReference type="EMBL" id="CAB4570457.1"/>
    </source>
</evidence>
<proteinExistence type="predicted"/>
<protein>
    <submittedName>
        <fullName evidence="3">Unannotated protein</fullName>
    </submittedName>
</protein>
<dbReference type="Pfam" id="PF11241">
    <property type="entry name" value="DUF3043"/>
    <property type="match status" value="1"/>
</dbReference>
<dbReference type="EMBL" id="CAEZTT010000015">
    <property type="protein sequence ID" value="CAB4570457.1"/>
    <property type="molecule type" value="Genomic_DNA"/>
</dbReference>
<feature type="compositionally biased region" description="Basic and acidic residues" evidence="1">
    <location>
        <begin position="13"/>
        <end position="30"/>
    </location>
</feature>
<evidence type="ECO:0000256" key="2">
    <source>
        <dbReference type="SAM" id="Phobius"/>
    </source>
</evidence>
<keyword evidence="2" id="KW-1133">Transmembrane helix</keyword>
<feature type="transmembrane region" description="Helical" evidence="2">
    <location>
        <begin position="110"/>
        <end position="129"/>
    </location>
</feature>
<dbReference type="InterPro" id="IPR021403">
    <property type="entry name" value="DUF3043"/>
</dbReference>
<evidence type="ECO:0000256" key="1">
    <source>
        <dbReference type="SAM" id="MobiDB-lite"/>
    </source>
</evidence>
<gene>
    <name evidence="3" type="ORF">UFOPK1726_00246</name>
</gene>
<accession>A0A6J6E2G6</accession>